<feature type="signal peptide" evidence="2">
    <location>
        <begin position="1"/>
        <end position="24"/>
    </location>
</feature>
<evidence type="ECO:0000259" key="3">
    <source>
        <dbReference type="Pfam" id="PF07833"/>
    </source>
</evidence>
<evidence type="ECO:0000313" key="4">
    <source>
        <dbReference type="EMBL" id="QHT61294.1"/>
    </source>
</evidence>
<dbReference type="InterPro" id="IPR012854">
    <property type="entry name" value="Cu_amine_oxidase-like_N"/>
</dbReference>
<feature type="domain" description="Copper amine oxidase-like N-terminal" evidence="3">
    <location>
        <begin position="280"/>
        <end position="384"/>
    </location>
</feature>
<evidence type="ECO:0000256" key="2">
    <source>
        <dbReference type="SAM" id="SignalP"/>
    </source>
</evidence>
<feature type="chain" id="PRO_5039247506" evidence="2">
    <location>
        <begin position="25"/>
        <end position="609"/>
    </location>
</feature>
<proteinExistence type="predicted"/>
<dbReference type="RefSeq" id="WP_162357733.1">
    <property type="nucleotide sequence ID" value="NZ_CP048209.1"/>
</dbReference>
<dbReference type="KEGG" id="plyc:GXP70_15920"/>
<keyword evidence="2" id="KW-0732">Signal</keyword>
<feature type="compositionally biased region" description="Low complexity" evidence="1">
    <location>
        <begin position="26"/>
        <end position="41"/>
    </location>
</feature>
<organism evidence="4 5">
    <name type="scientific">Paenibacillus lycopersici</name>
    <dbReference type="NCBI Taxonomy" id="2704462"/>
    <lineage>
        <taxon>Bacteria</taxon>
        <taxon>Bacillati</taxon>
        <taxon>Bacillota</taxon>
        <taxon>Bacilli</taxon>
        <taxon>Bacillales</taxon>
        <taxon>Paenibacillaceae</taxon>
        <taxon>Paenibacillus</taxon>
    </lineage>
</organism>
<dbReference type="EMBL" id="CP048209">
    <property type="protein sequence ID" value="QHT61294.1"/>
    <property type="molecule type" value="Genomic_DNA"/>
</dbReference>
<evidence type="ECO:0000256" key="1">
    <source>
        <dbReference type="SAM" id="MobiDB-lite"/>
    </source>
</evidence>
<dbReference type="Proteomes" id="UP000476064">
    <property type="component" value="Chromosome"/>
</dbReference>
<dbReference type="Gene3D" id="3.30.457.10">
    <property type="entry name" value="Copper amine oxidase-like, N-terminal domain"/>
    <property type="match status" value="1"/>
</dbReference>
<protein>
    <submittedName>
        <fullName evidence="4">Copper amine oxidase N-terminal domain-containing protein</fullName>
    </submittedName>
</protein>
<reference evidence="4 5" key="1">
    <citation type="submission" date="2020-01" db="EMBL/GenBank/DDBJ databases">
        <title>Paenibacillus sp. nov., isolated from tomato rhizosphere.</title>
        <authorList>
            <person name="Weon H.-Y."/>
            <person name="Lee S.A."/>
        </authorList>
    </citation>
    <scope>NUCLEOTIDE SEQUENCE [LARGE SCALE GENOMIC DNA]</scope>
    <source>
        <strain evidence="4 5">12200R-189</strain>
    </source>
</reference>
<dbReference type="InterPro" id="IPR036582">
    <property type="entry name" value="Mao_N_sf"/>
</dbReference>
<accession>A0A6C0G1T3</accession>
<gene>
    <name evidence="4" type="ORF">GXP70_15920</name>
</gene>
<feature type="region of interest" description="Disordered" evidence="1">
    <location>
        <begin position="26"/>
        <end position="47"/>
    </location>
</feature>
<evidence type="ECO:0000313" key="5">
    <source>
        <dbReference type="Proteomes" id="UP000476064"/>
    </source>
</evidence>
<dbReference type="AlphaFoldDB" id="A0A6C0G1T3"/>
<dbReference type="Pfam" id="PF07833">
    <property type="entry name" value="Cu_amine_oxidN1"/>
    <property type="match status" value="1"/>
</dbReference>
<keyword evidence="5" id="KW-1185">Reference proteome</keyword>
<name>A0A6C0G1T3_9BACL</name>
<sequence>MTKSWTRFLLLAGALVAGTAGNGAASSAAADGANGTDGASAPRLTGNGKPELDPGFGYYTHFTSALAEQLFNQSPVTAYLPTRLPDSHWQYYGMRSQLTGDGYILTAYRSEKALPAVAMLLGAGGAGEPKASDVLYRLAAGSAAEEGLSVPPSAKLLQSGDAAGWKFWSTGADAGLEQQLSSKFAAMVKAGAPVSGAAGTVLVTKAASGKVTYSASWTNNGGTYYSFAGFGSLEDFVSMLTSFRPVVNLLDSADIVLLPVDMQLNLQAGRSEMFEPYENRFVPLAQAPIVKDGTAFLPLRDIATLIGGEIQYVAEAGGGAVYVSQNGWLNELQLRLRTGEVFRKQEKLATVPLLVKDGTTLVPLRFMSEQFGLPVTYDAAAKAIAVHYTHWSTNSVVPPIGSKADYKTSVLSIGGPPFTYSNERLGSGASWGYEQQKPPVGYNSLKYQLYKVGVDLLPGDNAFVMRDMQTKRVIDSIPIKTTITAADVPFRTDGSFFADSLKVELKLTSSNGKSWPSGYAEISAGASVDITGALKGQSFDSIGMDYHAGNLSSKRVDIPLQDGKFTYRLTPNKGPGTYEVTLYSPPGSVPGMSGVSPLVSFVIVVPYAS</sequence>
<dbReference type="SUPFAM" id="SSF55383">
    <property type="entry name" value="Copper amine oxidase, domain N"/>
    <property type="match status" value="1"/>
</dbReference>